<organism evidence="1 2">
    <name type="scientific">Holothuria leucospilota</name>
    <name type="common">Black long sea cucumber</name>
    <name type="synonym">Mertensiothuria leucospilota</name>
    <dbReference type="NCBI Taxonomy" id="206669"/>
    <lineage>
        <taxon>Eukaryota</taxon>
        <taxon>Metazoa</taxon>
        <taxon>Echinodermata</taxon>
        <taxon>Eleutherozoa</taxon>
        <taxon>Echinozoa</taxon>
        <taxon>Holothuroidea</taxon>
        <taxon>Aspidochirotacea</taxon>
        <taxon>Aspidochirotida</taxon>
        <taxon>Holothuriidae</taxon>
        <taxon>Holothuria</taxon>
    </lineage>
</organism>
<protein>
    <submittedName>
        <fullName evidence="1">Uncharacterized protein</fullName>
    </submittedName>
</protein>
<proteinExistence type="predicted"/>
<comment type="caution">
    <text evidence="1">The sequence shown here is derived from an EMBL/GenBank/DDBJ whole genome shotgun (WGS) entry which is preliminary data.</text>
</comment>
<reference evidence="1" key="1">
    <citation type="submission" date="2021-10" db="EMBL/GenBank/DDBJ databases">
        <title>Tropical sea cucumber genome reveals ecological adaptation and Cuvierian tubules defense mechanism.</title>
        <authorList>
            <person name="Chen T."/>
        </authorList>
    </citation>
    <scope>NUCLEOTIDE SEQUENCE</scope>
    <source>
        <strain evidence="1">Nanhai2018</strain>
        <tissue evidence="1">Muscle</tissue>
    </source>
</reference>
<evidence type="ECO:0000313" key="2">
    <source>
        <dbReference type="Proteomes" id="UP001152320"/>
    </source>
</evidence>
<evidence type="ECO:0000313" key="1">
    <source>
        <dbReference type="EMBL" id="KAJ8033645.1"/>
    </source>
</evidence>
<dbReference type="Proteomes" id="UP001152320">
    <property type="component" value="Chromosome 11"/>
</dbReference>
<dbReference type="AlphaFoldDB" id="A0A9Q1H5X9"/>
<dbReference type="EMBL" id="JAIZAY010000011">
    <property type="protein sequence ID" value="KAJ8033645.1"/>
    <property type="molecule type" value="Genomic_DNA"/>
</dbReference>
<accession>A0A9Q1H5X9</accession>
<name>A0A9Q1H5X9_HOLLE</name>
<gene>
    <name evidence="1" type="ORF">HOLleu_23956</name>
</gene>
<sequence>MPFTEAANNSDYTSYFQEVAHFYRDDFDASRLCAELQMFNSLFQEKVTLQECLSKVRAFTPGQKTFFSEICHVVHLM</sequence>
<keyword evidence="2" id="KW-1185">Reference proteome</keyword>